<dbReference type="AlphaFoldDB" id="A0A239G662"/>
<evidence type="ECO:0000256" key="4">
    <source>
        <dbReference type="PIRSR" id="PIRSR005384-2"/>
    </source>
</evidence>
<feature type="active site" description="Proton donor" evidence="3">
    <location>
        <position position="113"/>
    </location>
</feature>
<feature type="binding site" evidence="4">
    <location>
        <begin position="81"/>
        <end position="85"/>
    </location>
    <ligand>
        <name>D-ribulose 5-phosphate</name>
        <dbReference type="ChEBI" id="CHEBI:58121"/>
    </ligand>
</feature>
<gene>
    <name evidence="5" type="ORF">SAMN05446037_101568</name>
</gene>
<proteinExistence type="inferred from homology"/>
<evidence type="ECO:0000256" key="3">
    <source>
        <dbReference type="PIRSR" id="PIRSR005384-1"/>
    </source>
</evidence>
<dbReference type="InterPro" id="IPR003500">
    <property type="entry name" value="RpiB_LacA_LacB"/>
</dbReference>
<evidence type="ECO:0000313" key="5">
    <source>
        <dbReference type="EMBL" id="SNS64258.1"/>
    </source>
</evidence>
<accession>A0A239G662</accession>
<sequence>MYRTEKMDAVVGGEGMKIAIGSDHGGYPLKETIKEYLQNEGFDIKDFGTDSEASCDYPEFAEGVGEAVAAGEYDRGIVICGTGIGISIAANKIPGIRCALVGDCFSAKATRQHNDTNVLALGGRVVGPGLALEIVDIWLGTEFEGARHQNRIDKITSIEKKYCK</sequence>
<dbReference type="GO" id="GO:0004751">
    <property type="term" value="F:ribose-5-phosphate isomerase activity"/>
    <property type="evidence" value="ECO:0007669"/>
    <property type="project" value="TreeGrafter"/>
</dbReference>
<evidence type="ECO:0000256" key="2">
    <source>
        <dbReference type="ARBA" id="ARBA00023235"/>
    </source>
</evidence>
<evidence type="ECO:0000256" key="1">
    <source>
        <dbReference type="ARBA" id="ARBA00008754"/>
    </source>
</evidence>
<dbReference type="PANTHER" id="PTHR30345:SF0">
    <property type="entry name" value="DNA DAMAGE-REPAIR_TOLERATION PROTEIN DRT102"/>
    <property type="match status" value="1"/>
</dbReference>
<feature type="binding site" evidence="4">
    <location>
        <position position="124"/>
    </location>
    <ligand>
        <name>D-ribulose 5-phosphate</name>
        <dbReference type="ChEBI" id="CHEBI:58121"/>
    </ligand>
</feature>
<dbReference type="InterPro" id="IPR004785">
    <property type="entry name" value="RpiB"/>
</dbReference>
<comment type="similarity">
    <text evidence="1">Belongs to the LacAB/RpiB family.</text>
</comment>
<dbReference type="Proteomes" id="UP000198304">
    <property type="component" value="Unassembled WGS sequence"/>
</dbReference>
<dbReference type="PANTHER" id="PTHR30345">
    <property type="entry name" value="RIBOSE-5-PHOSPHATE ISOMERASE B"/>
    <property type="match status" value="1"/>
</dbReference>
<dbReference type="EMBL" id="FZOJ01000015">
    <property type="protein sequence ID" value="SNS64258.1"/>
    <property type="molecule type" value="Genomic_DNA"/>
</dbReference>
<dbReference type="Pfam" id="PF02502">
    <property type="entry name" value="LacAB_rpiB"/>
    <property type="match status" value="1"/>
</dbReference>
<evidence type="ECO:0000313" key="6">
    <source>
        <dbReference type="Proteomes" id="UP000198304"/>
    </source>
</evidence>
<dbReference type="InterPro" id="IPR036569">
    <property type="entry name" value="RpiB_LacA_LacB_sf"/>
</dbReference>
<name>A0A239G662_9FIRM</name>
<dbReference type="GO" id="GO:0009052">
    <property type="term" value="P:pentose-phosphate shunt, non-oxidative branch"/>
    <property type="evidence" value="ECO:0007669"/>
    <property type="project" value="TreeGrafter"/>
</dbReference>
<feature type="binding site" evidence="4">
    <location>
        <begin position="23"/>
        <end position="24"/>
    </location>
    <ligand>
        <name>D-ribulose 5-phosphate</name>
        <dbReference type="ChEBI" id="CHEBI:58121"/>
    </ligand>
</feature>
<dbReference type="NCBIfam" id="TIGR01120">
    <property type="entry name" value="rpiB"/>
    <property type="match status" value="1"/>
</dbReference>
<reference evidence="5 6" key="1">
    <citation type="submission" date="2017-06" db="EMBL/GenBank/DDBJ databases">
        <authorList>
            <person name="Kim H.J."/>
            <person name="Triplett B.A."/>
        </authorList>
    </citation>
    <scope>NUCLEOTIDE SEQUENCE [LARGE SCALE GENOMIC DNA]</scope>
    <source>
        <strain evidence="5 6">SCA</strain>
    </source>
</reference>
<dbReference type="PIRSF" id="PIRSF005384">
    <property type="entry name" value="RpiB_LacA_B"/>
    <property type="match status" value="1"/>
</dbReference>
<dbReference type="NCBIfam" id="NF004051">
    <property type="entry name" value="PRK05571.1"/>
    <property type="match status" value="1"/>
</dbReference>
<dbReference type="SUPFAM" id="SSF89623">
    <property type="entry name" value="Ribose/Galactose isomerase RpiB/AlsB"/>
    <property type="match status" value="1"/>
</dbReference>
<dbReference type="GO" id="GO:0019316">
    <property type="term" value="P:D-allose catabolic process"/>
    <property type="evidence" value="ECO:0007669"/>
    <property type="project" value="TreeGrafter"/>
</dbReference>
<feature type="binding site" evidence="4">
    <location>
        <position position="147"/>
    </location>
    <ligand>
        <name>D-ribulose 5-phosphate</name>
        <dbReference type="ChEBI" id="CHEBI:58121"/>
    </ligand>
</feature>
<organism evidence="5 6">
    <name type="scientific">Anaerovirgula multivorans</name>
    <dbReference type="NCBI Taxonomy" id="312168"/>
    <lineage>
        <taxon>Bacteria</taxon>
        <taxon>Bacillati</taxon>
        <taxon>Bacillota</taxon>
        <taxon>Clostridia</taxon>
        <taxon>Peptostreptococcales</taxon>
        <taxon>Natronincolaceae</taxon>
        <taxon>Anaerovirgula</taxon>
    </lineage>
</organism>
<protein>
    <submittedName>
        <fullName evidence="5">Ribose-5-phosphate isomerase</fullName>
    </submittedName>
</protein>
<dbReference type="Gene3D" id="3.40.1400.10">
    <property type="entry name" value="Sugar-phosphate isomerase, RpiB/LacA/LacB"/>
    <property type="match status" value="1"/>
</dbReference>
<feature type="active site" description="Proton acceptor" evidence="3">
    <location>
        <position position="80"/>
    </location>
</feature>
<dbReference type="NCBIfam" id="TIGR00689">
    <property type="entry name" value="rpiB_lacA_lacB"/>
    <property type="match status" value="1"/>
</dbReference>
<feature type="binding site" evidence="4">
    <location>
        <position position="114"/>
    </location>
    <ligand>
        <name>D-ribulose 5-phosphate</name>
        <dbReference type="ChEBI" id="CHEBI:58121"/>
    </ligand>
</feature>
<keyword evidence="6" id="KW-1185">Reference proteome</keyword>
<feature type="binding site" evidence="4">
    <location>
        <position position="151"/>
    </location>
    <ligand>
        <name>D-ribulose 5-phosphate</name>
        <dbReference type="ChEBI" id="CHEBI:58121"/>
    </ligand>
</feature>
<keyword evidence="2 5" id="KW-0413">Isomerase</keyword>